<keyword evidence="2" id="KW-1185">Reference proteome</keyword>
<dbReference type="AlphaFoldDB" id="A0A812WBB0"/>
<protein>
    <submittedName>
        <fullName evidence="1">Uncharacterized protein</fullName>
    </submittedName>
</protein>
<evidence type="ECO:0000313" key="1">
    <source>
        <dbReference type="EMBL" id="CAE7666108.1"/>
    </source>
</evidence>
<name>A0A812WBB0_9DINO</name>
<accession>A0A812WBB0</accession>
<gene>
    <name evidence="1" type="ORF">SNEC2469_LOCUS19017</name>
</gene>
<proteinExistence type="predicted"/>
<organism evidence="1 2">
    <name type="scientific">Symbiodinium necroappetens</name>
    <dbReference type="NCBI Taxonomy" id="1628268"/>
    <lineage>
        <taxon>Eukaryota</taxon>
        <taxon>Sar</taxon>
        <taxon>Alveolata</taxon>
        <taxon>Dinophyceae</taxon>
        <taxon>Suessiales</taxon>
        <taxon>Symbiodiniaceae</taxon>
        <taxon>Symbiodinium</taxon>
    </lineage>
</organism>
<evidence type="ECO:0000313" key="2">
    <source>
        <dbReference type="Proteomes" id="UP000601435"/>
    </source>
</evidence>
<feature type="non-terminal residue" evidence="1">
    <location>
        <position position="1"/>
    </location>
</feature>
<sequence>ELLATFLPFIFKKAAIEGLLPRVGGLLQLLQGEVYEPQSKAVPLGKFRPMRMSFMHLVESCMHRLPPHIRAEVNRIKSELPPPVVTLPGCSIQAIL</sequence>
<dbReference type="OrthoDB" id="426715at2759"/>
<dbReference type="EMBL" id="CAJNJA010032328">
    <property type="protein sequence ID" value="CAE7666108.1"/>
    <property type="molecule type" value="Genomic_DNA"/>
</dbReference>
<comment type="caution">
    <text evidence="1">The sequence shown here is derived from an EMBL/GenBank/DDBJ whole genome shotgun (WGS) entry which is preliminary data.</text>
</comment>
<reference evidence="1" key="1">
    <citation type="submission" date="2021-02" db="EMBL/GenBank/DDBJ databases">
        <authorList>
            <person name="Dougan E. K."/>
            <person name="Rhodes N."/>
            <person name="Thang M."/>
            <person name="Chan C."/>
        </authorList>
    </citation>
    <scope>NUCLEOTIDE SEQUENCE</scope>
</reference>
<dbReference type="Proteomes" id="UP000601435">
    <property type="component" value="Unassembled WGS sequence"/>
</dbReference>